<evidence type="ECO:0000313" key="3">
    <source>
        <dbReference type="EMBL" id="KAK7461958.1"/>
    </source>
</evidence>
<dbReference type="PANTHER" id="PTHR24166:SF48">
    <property type="entry name" value="PROTEIN VAPYRIN"/>
    <property type="match status" value="1"/>
</dbReference>
<evidence type="ECO:0000313" key="4">
    <source>
        <dbReference type="Proteomes" id="UP001498398"/>
    </source>
</evidence>
<protein>
    <submittedName>
        <fullName evidence="3">Uncharacterized protein</fullName>
    </submittedName>
</protein>
<evidence type="ECO:0000256" key="1">
    <source>
        <dbReference type="ARBA" id="ARBA00022737"/>
    </source>
</evidence>
<dbReference type="PANTHER" id="PTHR24166">
    <property type="entry name" value="ROLLING PEBBLES, ISOFORM B"/>
    <property type="match status" value="1"/>
</dbReference>
<dbReference type="Pfam" id="PF13637">
    <property type="entry name" value="Ank_4"/>
    <property type="match status" value="1"/>
</dbReference>
<dbReference type="Gene3D" id="1.25.40.20">
    <property type="entry name" value="Ankyrin repeat-containing domain"/>
    <property type="match status" value="2"/>
</dbReference>
<organism evidence="3 4">
    <name type="scientific">Marasmiellus scandens</name>
    <dbReference type="NCBI Taxonomy" id="2682957"/>
    <lineage>
        <taxon>Eukaryota</taxon>
        <taxon>Fungi</taxon>
        <taxon>Dikarya</taxon>
        <taxon>Basidiomycota</taxon>
        <taxon>Agaricomycotina</taxon>
        <taxon>Agaricomycetes</taxon>
        <taxon>Agaricomycetidae</taxon>
        <taxon>Agaricales</taxon>
        <taxon>Marasmiineae</taxon>
        <taxon>Omphalotaceae</taxon>
        <taxon>Marasmiellus</taxon>
    </lineage>
</organism>
<accession>A0ABR1JI32</accession>
<evidence type="ECO:0000256" key="2">
    <source>
        <dbReference type="ARBA" id="ARBA00023043"/>
    </source>
</evidence>
<keyword evidence="2" id="KW-0040">ANK repeat</keyword>
<sequence length="143" mass="15088">MPSHLQPQLPESASLQRYAIIGDDTGVASALESGADVNALDASGRTALMCAIAGEHWNDINVSHSSFMSDSRLRTIQSLLDCHDVSLFTLNAPQSSFNDATPLGMAAWLNMPEAVRVLLEGSSDAVSVDGMDPHGATPLMCTC</sequence>
<reference evidence="3 4" key="1">
    <citation type="submission" date="2024-01" db="EMBL/GenBank/DDBJ databases">
        <title>A draft genome for the cacao thread blight pathogen Marasmiellus scandens.</title>
        <authorList>
            <person name="Baruah I.K."/>
            <person name="Leung J."/>
            <person name="Bukari Y."/>
            <person name="Amoako-Attah I."/>
            <person name="Meinhardt L.W."/>
            <person name="Bailey B.A."/>
            <person name="Cohen S.P."/>
        </authorList>
    </citation>
    <scope>NUCLEOTIDE SEQUENCE [LARGE SCALE GENOMIC DNA]</scope>
    <source>
        <strain evidence="3 4">GH-19</strain>
    </source>
</reference>
<keyword evidence="1" id="KW-0677">Repeat</keyword>
<gene>
    <name evidence="3" type="ORF">VKT23_008391</name>
</gene>
<dbReference type="InterPro" id="IPR050889">
    <property type="entry name" value="Dendritic_Spine_Reg/Scaffold"/>
</dbReference>
<dbReference type="InterPro" id="IPR036770">
    <property type="entry name" value="Ankyrin_rpt-contain_sf"/>
</dbReference>
<dbReference type="Proteomes" id="UP001498398">
    <property type="component" value="Unassembled WGS sequence"/>
</dbReference>
<proteinExistence type="predicted"/>
<dbReference type="EMBL" id="JBANRG010000012">
    <property type="protein sequence ID" value="KAK7461958.1"/>
    <property type="molecule type" value="Genomic_DNA"/>
</dbReference>
<comment type="caution">
    <text evidence="3">The sequence shown here is derived from an EMBL/GenBank/DDBJ whole genome shotgun (WGS) entry which is preliminary data.</text>
</comment>
<name>A0ABR1JI32_9AGAR</name>
<keyword evidence="4" id="KW-1185">Reference proteome</keyword>
<dbReference type="InterPro" id="IPR002110">
    <property type="entry name" value="Ankyrin_rpt"/>
</dbReference>
<dbReference type="SUPFAM" id="SSF48403">
    <property type="entry name" value="Ankyrin repeat"/>
    <property type="match status" value="1"/>
</dbReference>